<gene>
    <name evidence="2" type="ORF">GPY61_21950</name>
</gene>
<evidence type="ECO:0000313" key="3">
    <source>
        <dbReference type="Proteomes" id="UP000443353"/>
    </source>
</evidence>
<sequence>MINIHLYPSPFLNESRILREACSLSRLALFDRIDLVGVGQEGLPALEDLQDNIRIVRIGQRSGDRLIGKLRRTGDWTRAVYQRYRDDELGCINCHSIATLPLGVLLKRATGARLVYDAHELETETNGLGGVRKCLTRWAERALIRHADHCIFVGQAIEQWYVRKYALRNVTVLYNCPPRRSVNPADYFRKAYSIDAGMPIFLYQGFIGEGRGIRNLVEAFAGLAGRAALVVMGYGPLADWIAGEAARHRDIHYHPAVAPERLLDYTAAADFGLSVIEATSLSYEYCMPNKLFEYVMARKPVLVSPTREQSEFVRRHGIGEVTSDASAAAIRDGVLRLLTRDQRVLQDALVRTADEYCWEGQEAKLEIVYLNALGMRSRTYGQGRQGEVRHDLCH</sequence>
<keyword evidence="3" id="KW-1185">Reference proteome</keyword>
<dbReference type="EMBL" id="WSES01000007">
    <property type="protein sequence ID" value="MVW62599.1"/>
    <property type="molecule type" value="Genomic_DNA"/>
</dbReference>
<protein>
    <submittedName>
        <fullName evidence="2">Glycosyltransferase</fullName>
    </submittedName>
</protein>
<reference evidence="2 3" key="1">
    <citation type="submission" date="2019-12" db="EMBL/GenBank/DDBJ databases">
        <authorList>
            <person name="Li C."/>
            <person name="Zhao J."/>
        </authorList>
    </citation>
    <scope>NUCLEOTIDE SEQUENCE [LARGE SCALE GENOMIC DNA]</scope>
    <source>
        <strain evidence="2 3">NEAU-DD11</strain>
    </source>
</reference>
<dbReference type="Pfam" id="PF13692">
    <property type="entry name" value="Glyco_trans_1_4"/>
    <property type="match status" value="1"/>
</dbReference>
<dbReference type="GO" id="GO:0016757">
    <property type="term" value="F:glycosyltransferase activity"/>
    <property type="evidence" value="ECO:0007669"/>
    <property type="project" value="UniProtKB-ARBA"/>
</dbReference>
<evidence type="ECO:0000313" key="2">
    <source>
        <dbReference type="EMBL" id="MVW62599.1"/>
    </source>
</evidence>
<feature type="domain" description="Glycosyltransferase subfamily 4-like N-terminal" evidence="1">
    <location>
        <begin position="46"/>
        <end position="175"/>
    </location>
</feature>
<dbReference type="RefSeq" id="WP_160409993.1">
    <property type="nucleotide sequence ID" value="NZ_WSES01000007.1"/>
</dbReference>
<dbReference type="InterPro" id="IPR028098">
    <property type="entry name" value="Glyco_trans_4-like_N"/>
</dbReference>
<name>A0A7X3K939_9BURK</name>
<dbReference type="Pfam" id="PF13579">
    <property type="entry name" value="Glyco_trans_4_4"/>
    <property type="match status" value="1"/>
</dbReference>
<evidence type="ECO:0000259" key="1">
    <source>
        <dbReference type="Pfam" id="PF13579"/>
    </source>
</evidence>
<dbReference type="Proteomes" id="UP000443353">
    <property type="component" value="Unassembled WGS sequence"/>
</dbReference>
<organism evidence="2 3">
    <name type="scientific">Massilia cellulosiltytica</name>
    <dbReference type="NCBI Taxonomy" id="2683234"/>
    <lineage>
        <taxon>Bacteria</taxon>
        <taxon>Pseudomonadati</taxon>
        <taxon>Pseudomonadota</taxon>
        <taxon>Betaproteobacteria</taxon>
        <taxon>Burkholderiales</taxon>
        <taxon>Oxalobacteraceae</taxon>
        <taxon>Telluria group</taxon>
        <taxon>Massilia</taxon>
    </lineage>
</organism>
<proteinExistence type="predicted"/>
<dbReference type="Gene3D" id="3.40.50.2000">
    <property type="entry name" value="Glycogen Phosphorylase B"/>
    <property type="match status" value="2"/>
</dbReference>
<dbReference type="SUPFAM" id="SSF53756">
    <property type="entry name" value="UDP-Glycosyltransferase/glycogen phosphorylase"/>
    <property type="match status" value="1"/>
</dbReference>
<dbReference type="AlphaFoldDB" id="A0A7X3K939"/>
<keyword evidence="2" id="KW-0808">Transferase</keyword>
<accession>A0A7X3K939</accession>
<comment type="caution">
    <text evidence="2">The sequence shown here is derived from an EMBL/GenBank/DDBJ whole genome shotgun (WGS) entry which is preliminary data.</text>
</comment>